<name>A0A061GXF2_THECC</name>
<gene>
    <name evidence="1" type="ORF">TCM_041903</name>
</gene>
<organism evidence="1 2">
    <name type="scientific">Theobroma cacao</name>
    <name type="common">Cacao</name>
    <name type="synonym">Cocoa</name>
    <dbReference type="NCBI Taxonomy" id="3641"/>
    <lineage>
        <taxon>Eukaryota</taxon>
        <taxon>Viridiplantae</taxon>
        <taxon>Streptophyta</taxon>
        <taxon>Embryophyta</taxon>
        <taxon>Tracheophyta</taxon>
        <taxon>Spermatophyta</taxon>
        <taxon>Magnoliopsida</taxon>
        <taxon>eudicotyledons</taxon>
        <taxon>Gunneridae</taxon>
        <taxon>Pentapetalae</taxon>
        <taxon>rosids</taxon>
        <taxon>malvids</taxon>
        <taxon>Malvales</taxon>
        <taxon>Malvaceae</taxon>
        <taxon>Byttnerioideae</taxon>
        <taxon>Theobroma</taxon>
    </lineage>
</organism>
<dbReference type="Proteomes" id="UP000026915">
    <property type="component" value="Chromosome 9"/>
</dbReference>
<evidence type="ECO:0000313" key="2">
    <source>
        <dbReference type="Proteomes" id="UP000026915"/>
    </source>
</evidence>
<dbReference type="AlphaFoldDB" id="A0A061GXF2"/>
<protein>
    <submittedName>
        <fullName evidence="1">Uncharacterized protein</fullName>
    </submittedName>
</protein>
<evidence type="ECO:0000313" key="1">
    <source>
        <dbReference type="EMBL" id="EOY34141.1"/>
    </source>
</evidence>
<keyword evidence="2" id="KW-1185">Reference proteome</keyword>
<dbReference type="HOGENOM" id="CLU_1450104_0_0_1"/>
<dbReference type="EMBL" id="CM001887">
    <property type="protein sequence ID" value="EOY34141.1"/>
    <property type="molecule type" value="Genomic_DNA"/>
</dbReference>
<dbReference type="InParanoid" id="A0A061GXF2"/>
<sequence>MDVICFCSWLTLHHPTVNMNLSAIPGSWSLEPTTPPTLSSRDQKPPLFTLADRHVVGATTPTPLSPLNIVLADYPCPQFGVEFGANNPHHSLPTTPSPVRTSKESYTSVILQKYNDAPSSQLEFDPIAWSKATRGPQTTRTHIYRFSTKMRLSSLFAPTATSKFACGPMLSTVVAQVSSSELEGYQE</sequence>
<accession>A0A061GXF2</accession>
<proteinExistence type="predicted"/>
<reference evidence="1 2" key="1">
    <citation type="journal article" date="2013" name="Genome Biol.">
        <title>The genome sequence of the most widely cultivated cacao type and its use to identify candidate genes regulating pod color.</title>
        <authorList>
            <person name="Motamayor J.C."/>
            <person name="Mockaitis K."/>
            <person name="Schmutz J."/>
            <person name="Haiminen N."/>
            <person name="Iii D.L."/>
            <person name="Cornejo O."/>
            <person name="Findley S.D."/>
            <person name="Zheng P."/>
            <person name="Utro F."/>
            <person name="Royaert S."/>
            <person name="Saski C."/>
            <person name="Jenkins J."/>
            <person name="Podicheti R."/>
            <person name="Zhao M."/>
            <person name="Scheffler B.E."/>
            <person name="Stack J.C."/>
            <person name="Feltus F.A."/>
            <person name="Mustiga G.M."/>
            <person name="Amores F."/>
            <person name="Phillips W."/>
            <person name="Marelli J.P."/>
            <person name="May G.D."/>
            <person name="Shapiro H."/>
            <person name="Ma J."/>
            <person name="Bustamante C.D."/>
            <person name="Schnell R.J."/>
            <person name="Main D."/>
            <person name="Gilbert D."/>
            <person name="Parida L."/>
            <person name="Kuhn D.N."/>
        </authorList>
    </citation>
    <scope>NUCLEOTIDE SEQUENCE [LARGE SCALE GENOMIC DNA]</scope>
    <source>
        <strain evidence="2">cv. Matina 1-6</strain>
    </source>
</reference>
<dbReference type="Gramene" id="EOY34141">
    <property type="protein sequence ID" value="EOY34141"/>
    <property type="gene ID" value="TCM_041903"/>
</dbReference>